<comment type="caution">
    <text evidence="2">The sequence shown here is derived from an EMBL/GenBank/DDBJ whole genome shotgun (WGS) entry which is preliminary data.</text>
</comment>
<accession>A0A9X2JZD1</accession>
<sequence length="153" mass="16291">MLSRISAISGVIFGAAFLAACTTAEPAPASVPTAAGLPSGVHQYDATELRPGDCIDPLPDGALVTVVPCDRPHMAEFSTTYVLPDGPYPGMDDMQRLAELGCTPRMRLVEARKDEVIVSGLVPSEEDWPRYRTVYCLAIASDQGPSLVGRVIM</sequence>
<feature type="signal peptide" evidence="1">
    <location>
        <begin position="1"/>
        <end position="29"/>
    </location>
</feature>
<dbReference type="Proteomes" id="UP001139648">
    <property type="component" value="Unassembled WGS sequence"/>
</dbReference>
<evidence type="ECO:0000256" key="1">
    <source>
        <dbReference type="SAM" id="SignalP"/>
    </source>
</evidence>
<dbReference type="EMBL" id="JAMZEB010000002">
    <property type="protein sequence ID" value="MCP2354713.1"/>
    <property type="molecule type" value="Genomic_DNA"/>
</dbReference>
<keyword evidence="3" id="KW-1185">Reference proteome</keyword>
<protein>
    <recommendedName>
        <fullName evidence="4">Septum formation-related domain-containing protein</fullName>
    </recommendedName>
</protein>
<gene>
    <name evidence="2" type="ORF">HD597_001733</name>
</gene>
<dbReference type="AlphaFoldDB" id="A0A9X2JZD1"/>
<evidence type="ECO:0000313" key="2">
    <source>
        <dbReference type="EMBL" id="MCP2354713.1"/>
    </source>
</evidence>
<evidence type="ECO:0008006" key="4">
    <source>
        <dbReference type="Google" id="ProtNLM"/>
    </source>
</evidence>
<organism evidence="2 3">
    <name type="scientific">Nonomuraea thailandensis</name>
    <dbReference type="NCBI Taxonomy" id="1188745"/>
    <lineage>
        <taxon>Bacteria</taxon>
        <taxon>Bacillati</taxon>
        <taxon>Actinomycetota</taxon>
        <taxon>Actinomycetes</taxon>
        <taxon>Streptosporangiales</taxon>
        <taxon>Streptosporangiaceae</taxon>
        <taxon>Nonomuraea</taxon>
    </lineage>
</organism>
<proteinExistence type="predicted"/>
<evidence type="ECO:0000313" key="3">
    <source>
        <dbReference type="Proteomes" id="UP001139648"/>
    </source>
</evidence>
<keyword evidence="1" id="KW-0732">Signal</keyword>
<reference evidence="2" key="1">
    <citation type="submission" date="2022-06" db="EMBL/GenBank/DDBJ databases">
        <title>Sequencing the genomes of 1000 actinobacteria strains.</title>
        <authorList>
            <person name="Klenk H.-P."/>
        </authorList>
    </citation>
    <scope>NUCLEOTIDE SEQUENCE</scope>
    <source>
        <strain evidence="2">DSM 46694</strain>
    </source>
</reference>
<feature type="chain" id="PRO_5040868856" description="Septum formation-related domain-containing protein" evidence="1">
    <location>
        <begin position="30"/>
        <end position="153"/>
    </location>
</feature>
<dbReference type="RefSeq" id="WP_253741248.1">
    <property type="nucleotide sequence ID" value="NZ_BAABKA010000048.1"/>
</dbReference>
<name>A0A9X2JZD1_9ACTN</name>
<dbReference type="PROSITE" id="PS51257">
    <property type="entry name" value="PROKAR_LIPOPROTEIN"/>
    <property type="match status" value="1"/>
</dbReference>